<dbReference type="InterPro" id="IPR000843">
    <property type="entry name" value="HTH_LacI"/>
</dbReference>
<dbReference type="Pfam" id="PF13377">
    <property type="entry name" value="Peripla_BP_3"/>
    <property type="match status" value="1"/>
</dbReference>
<keyword evidence="1" id="KW-0805">Transcription regulation</keyword>
<keyword evidence="2 5" id="KW-0238">DNA-binding</keyword>
<keyword evidence="6" id="KW-1185">Reference proteome</keyword>
<evidence type="ECO:0000256" key="3">
    <source>
        <dbReference type="ARBA" id="ARBA00023163"/>
    </source>
</evidence>
<dbReference type="PANTHER" id="PTHR30146:SF153">
    <property type="entry name" value="LACTOSE OPERON REPRESSOR"/>
    <property type="match status" value="1"/>
</dbReference>
<dbReference type="SUPFAM" id="SSF47413">
    <property type="entry name" value="lambda repressor-like DNA-binding domains"/>
    <property type="match status" value="1"/>
</dbReference>
<dbReference type="PANTHER" id="PTHR30146">
    <property type="entry name" value="LACI-RELATED TRANSCRIPTIONAL REPRESSOR"/>
    <property type="match status" value="1"/>
</dbReference>
<dbReference type="InterPro" id="IPR010982">
    <property type="entry name" value="Lambda_DNA-bd_dom_sf"/>
</dbReference>
<evidence type="ECO:0000313" key="6">
    <source>
        <dbReference type="Proteomes" id="UP000199012"/>
    </source>
</evidence>
<reference evidence="5 6" key="1">
    <citation type="submission" date="2016-10" db="EMBL/GenBank/DDBJ databases">
        <authorList>
            <person name="de Groot N.N."/>
        </authorList>
    </citation>
    <scope>NUCLEOTIDE SEQUENCE [LARGE SCALE GENOMIC DNA]</scope>
    <source>
        <strain evidence="5 6">CGMCC 4.6945</strain>
    </source>
</reference>
<dbReference type="EMBL" id="FOKA01000002">
    <property type="protein sequence ID" value="SFA83758.1"/>
    <property type="molecule type" value="Genomic_DNA"/>
</dbReference>
<dbReference type="Gene3D" id="3.40.50.2300">
    <property type="match status" value="2"/>
</dbReference>
<dbReference type="OrthoDB" id="3288692at2"/>
<gene>
    <name evidence="5" type="ORF">SAMN05421867_102188</name>
</gene>
<dbReference type="AlphaFoldDB" id="A0A1I0W616"/>
<sequence>MAVVTSADVARASGVSRTTVSYVLNGTPGTTISAATRARVLEAAERLGYAPSAAARTLRRGRSDLVVVVLPHWPIGPVVDALLDRLTTDLAERGLSVLVHHGRGRRPLADLWRHVSPRAVVGLAPFDPAELDAMRRAGITPVGALVGRDGRDPAPDPAAYAGAQEGIGRLQAEHLLGRGRSRLAYAAPADERLAGFAAQRLAGVRAACAAAGAAHPLVAEVPPDPDAAAEVCRVWAAAGVDGVLAYNDEVALAVLAGLRAVGARVPEDVAVVGVDDEPAARLAVPPLSTVQQEIEVEADHLAAVTLATLDGRAVPPHPPTSVRLVVRGSS</sequence>
<evidence type="ECO:0000313" key="5">
    <source>
        <dbReference type="EMBL" id="SFA83758.1"/>
    </source>
</evidence>
<dbReference type="CDD" id="cd01392">
    <property type="entry name" value="HTH_LacI"/>
    <property type="match status" value="1"/>
</dbReference>
<dbReference type="SMART" id="SM00354">
    <property type="entry name" value="HTH_LACI"/>
    <property type="match status" value="1"/>
</dbReference>
<dbReference type="PROSITE" id="PS50932">
    <property type="entry name" value="HTH_LACI_2"/>
    <property type="match status" value="1"/>
</dbReference>
<dbReference type="STRING" id="988821.SAMN05421867_102188"/>
<proteinExistence type="predicted"/>
<dbReference type="InterPro" id="IPR046335">
    <property type="entry name" value="LacI/GalR-like_sensor"/>
</dbReference>
<name>A0A1I0W616_9CELL</name>
<organism evidence="5 6">
    <name type="scientific">Cellulomonas marina</name>
    <dbReference type="NCBI Taxonomy" id="988821"/>
    <lineage>
        <taxon>Bacteria</taxon>
        <taxon>Bacillati</taxon>
        <taxon>Actinomycetota</taxon>
        <taxon>Actinomycetes</taxon>
        <taxon>Micrococcales</taxon>
        <taxon>Cellulomonadaceae</taxon>
        <taxon>Cellulomonas</taxon>
    </lineage>
</organism>
<evidence type="ECO:0000256" key="2">
    <source>
        <dbReference type="ARBA" id="ARBA00023125"/>
    </source>
</evidence>
<dbReference type="SUPFAM" id="SSF53822">
    <property type="entry name" value="Periplasmic binding protein-like I"/>
    <property type="match status" value="1"/>
</dbReference>
<evidence type="ECO:0000259" key="4">
    <source>
        <dbReference type="PROSITE" id="PS50932"/>
    </source>
</evidence>
<dbReference type="GO" id="GO:0003700">
    <property type="term" value="F:DNA-binding transcription factor activity"/>
    <property type="evidence" value="ECO:0007669"/>
    <property type="project" value="TreeGrafter"/>
</dbReference>
<keyword evidence="3" id="KW-0804">Transcription</keyword>
<evidence type="ECO:0000256" key="1">
    <source>
        <dbReference type="ARBA" id="ARBA00023015"/>
    </source>
</evidence>
<dbReference type="Proteomes" id="UP000199012">
    <property type="component" value="Unassembled WGS sequence"/>
</dbReference>
<accession>A0A1I0W616</accession>
<dbReference type="GO" id="GO:0000976">
    <property type="term" value="F:transcription cis-regulatory region binding"/>
    <property type="evidence" value="ECO:0007669"/>
    <property type="project" value="TreeGrafter"/>
</dbReference>
<dbReference type="InterPro" id="IPR028082">
    <property type="entry name" value="Peripla_BP_I"/>
</dbReference>
<dbReference type="Pfam" id="PF00356">
    <property type="entry name" value="LacI"/>
    <property type="match status" value="1"/>
</dbReference>
<dbReference type="RefSeq" id="WP_090030832.1">
    <property type="nucleotide sequence ID" value="NZ_BONM01000035.1"/>
</dbReference>
<protein>
    <submittedName>
        <fullName evidence="5">DNA-binding transcriptional regulator, LacI/PurR family</fullName>
    </submittedName>
</protein>
<feature type="domain" description="HTH lacI-type" evidence="4">
    <location>
        <begin position="4"/>
        <end position="60"/>
    </location>
</feature>
<dbReference type="Gene3D" id="1.10.260.40">
    <property type="entry name" value="lambda repressor-like DNA-binding domains"/>
    <property type="match status" value="1"/>
</dbReference>